<dbReference type="InterPro" id="IPR001453">
    <property type="entry name" value="MoaB/Mog_dom"/>
</dbReference>
<gene>
    <name evidence="2" type="ORF">AKJ52_02260</name>
</gene>
<dbReference type="AlphaFoldDB" id="A0A133VIZ3"/>
<evidence type="ECO:0000259" key="1">
    <source>
        <dbReference type="SMART" id="SM00852"/>
    </source>
</evidence>
<keyword evidence="3" id="KW-1185">Reference proteome</keyword>
<dbReference type="PANTHER" id="PTHR13939">
    <property type="entry name" value="NICOTINAMIDE-NUCLEOTIDE AMIDOHYDROLASE PNCC"/>
    <property type="match status" value="1"/>
</dbReference>
<accession>A0A133VIZ3</accession>
<dbReference type="PATRIC" id="fig|1698281.3.peg.406"/>
<organism evidence="2 3">
    <name type="scientific">candidate division MSBL1 archaeon SCGC-AAA382C18</name>
    <dbReference type="NCBI Taxonomy" id="1698281"/>
    <lineage>
        <taxon>Archaea</taxon>
        <taxon>Methanobacteriati</taxon>
        <taxon>Methanobacteriota</taxon>
        <taxon>candidate division MSBL1</taxon>
    </lineage>
</organism>
<dbReference type="PANTHER" id="PTHR13939:SF0">
    <property type="entry name" value="NMN AMIDOHYDROLASE-LIKE PROTEIN YFAY"/>
    <property type="match status" value="1"/>
</dbReference>
<reference evidence="2 3" key="1">
    <citation type="journal article" date="2016" name="Sci. Rep.">
        <title>Metabolic traits of an uncultured archaeal lineage -MSBL1- from brine pools of the Red Sea.</title>
        <authorList>
            <person name="Mwirichia R."/>
            <person name="Alam I."/>
            <person name="Rashid M."/>
            <person name="Vinu M."/>
            <person name="Ba-Alawi W."/>
            <person name="Anthony Kamau A."/>
            <person name="Kamanda Ngugi D."/>
            <person name="Goker M."/>
            <person name="Klenk H.P."/>
            <person name="Bajic V."/>
            <person name="Stingl U."/>
        </authorList>
    </citation>
    <scope>NUCLEOTIDE SEQUENCE [LARGE SCALE GENOMIC DNA]</scope>
    <source>
        <strain evidence="2">SCGC-AAA382C18</strain>
    </source>
</reference>
<dbReference type="CDD" id="cd00885">
    <property type="entry name" value="cinA"/>
    <property type="match status" value="1"/>
</dbReference>
<feature type="domain" description="MoaB/Mog" evidence="1">
    <location>
        <begin position="5"/>
        <end position="180"/>
    </location>
</feature>
<evidence type="ECO:0000313" key="2">
    <source>
        <dbReference type="EMBL" id="KXB06411.1"/>
    </source>
</evidence>
<protein>
    <recommendedName>
        <fullName evidence="1">MoaB/Mog domain-containing protein</fullName>
    </recommendedName>
</protein>
<evidence type="ECO:0000313" key="3">
    <source>
        <dbReference type="Proteomes" id="UP000070404"/>
    </source>
</evidence>
<name>A0A133VIZ3_9EURY</name>
<sequence length="269" mass="29818">MVNSEILTVGEEILEGTQVNTNASWIAETLTETGIKVRRITTVGDETKAISDEIERSVEKNTDLLIVTGGLGPTPDDKTLDGLSKALDDECEVNETALEMIRESYDKFAEEGLIKEGGITPSRKKMAIIPSSSEPIPNPIGGAPAILAKKNETSIFCLPGVPREMKAILKENIDRWGLDLKGKDTFLEVEITGLEESSMTPLYRELGEEYQEIEVRSYPESDDEGPFLRVKIYGGDENYLGRVEESFRDLLRDKESVEIRSSEIISVDT</sequence>
<dbReference type="EMBL" id="LHYF01000039">
    <property type="protein sequence ID" value="KXB06411.1"/>
    <property type="molecule type" value="Genomic_DNA"/>
</dbReference>
<proteinExistence type="predicted"/>
<dbReference type="SUPFAM" id="SSF53218">
    <property type="entry name" value="Molybdenum cofactor biosynthesis proteins"/>
    <property type="match status" value="1"/>
</dbReference>
<dbReference type="Pfam" id="PF00994">
    <property type="entry name" value="MoCF_biosynth"/>
    <property type="match status" value="1"/>
</dbReference>
<comment type="caution">
    <text evidence="2">The sequence shown here is derived from an EMBL/GenBank/DDBJ whole genome shotgun (WGS) entry which is preliminary data.</text>
</comment>
<dbReference type="InterPro" id="IPR050101">
    <property type="entry name" value="CinA"/>
</dbReference>
<dbReference type="Gene3D" id="3.40.980.10">
    <property type="entry name" value="MoaB/Mog-like domain"/>
    <property type="match status" value="1"/>
</dbReference>
<dbReference type="SMART" id="SM00852">
    <property type="entry name" value="MoCF_biosynth"/>
    <property type="match status" value="1"/>
</dbReference>
<dbReference type="Proteomes" id="UP000070404">
    <property type="component" value="Unassembled WGS sequence"/>
</dbReference>
<dbReference type="InterPro" id="IPR036425">
    <property type="entry name" value="MoaB/Mog-like_dom_sf"/>
</dbReference>